<accession>A0A9W4UAY6</accession>
<reference evidence="4" key="1">
    <citation type="submission" date="2023-01" db="EMBL/GenBank/DDBJ databases">
        <authorList>
            <person name="Van Ghelder C."/>
            <person name="Rancurel C."/>
        </authorList>
    </citation>
    <scope>NUCLEOTIDE SEQUENCE</scope>
    <source>
        <strain evidence="4">CNCM I-4278</strain>
    </source>
</reference>
<evidence type="ECO:0000256" key="2">
    <source>
        <dbReference type="ARBA" id="ARBA00035112"/>
    </source>
</evidence>
<sequence>MFSMVVAESQQCLLDETSYSEGVIPNSSCFPQRTKKTTRSWNIMFLLYMVLLHMILVAMPVLLIHCPQLFHLSPFNYNPLAAELSKIMQYPKSEDTIIYSESGLYTGSPNEQNNKAWNTITEPIYFNATEAEINLAIPSVDKSRAVQVADGGYLASLEVYHHLHCLKQLRMWVYKDTFLSVPTNASTNRLTQHLGHCINSLRHTIMCSPSLQVNFFLWRDDSSAESNLEKPFEPVVQQSKCVDWGAVDTWSRERKISTTPTLIRQARGE</sequence>
<dbReference type="InterPro" id="IPR021765">
    <property type="entry name" value="UstYa-like"/>
</dbReference>
<gene>
    <name evidence="4" type="ORF">PDIGIT_LOCUS4441</name>
</gene>
<organism evidence="4 5">
    <name type="scientific">Periconia digitata</name>
    <dbReference type="NCBI Taxonomy" id="1303443"/>
    <lineage>
        <taxon>Eukaryota</taxon>
        <taxon>Fungi</taxon>
        <taxon>Dikarya</taxon>
        <taxon>Ascomycota</taxon>
        <taxon>Pezizomycotina</taxon>
        <taxon>Dothideomycetes</taxon>
        <taxon>Pleosporomycetidae</taxon>
        <taxon>Pleosporales</taxon>
        <taxon>Massarineae</taxon>
        <taxon>Periconiaceae</taxon>
        <taxon>Periconia</taxon>
    </lineage>
</organism>
<evidence type="ECO:0000313" key="4">
    <source>
        <dbReference type="EMBL" id="CAI6331416.1"/>
    </source>
</evidence>
<evidence type="ECO:0000313" key="5">
    <source>
        <dbReference type="Proteomes" id="UP001152607"/>
    </source>
</evidence>
<dbReference type="Pfam" id="PF11807">
    <property type="entry name" value="UstYa"/>
    <property type="match status" value="1"/>
</dbReference>
<keyword evidence="3" id="KW-0472">Membrane</keyword>
<keyword evidence="3" id="KW-0812">Transmembrane</keyword>
<dbReference type="OrthoDB" id="3687641at2759"/>
<dbReference type="PANTHER" id="PTHR33365:SF4">
    <property type="entry name" value="CYCLOCHLOROTINE BIOSYNTHESIS PROTEIN O"/>
    <property type="match status" value="1"/>
</dbReference>
<dbReference type="Proteomes" id="UP001152607">
    <property type="component" value="Unassembled WGS sequence"/>
</dbReference>
<name>A0A9W4UAY6_9PLEO</name>
<dbReference type="AlphaFoldDB" id="A0A9W4UAY6"/>
<proteinExistence type="inferred from homology"/>
<keyword evidence="3" id="KW-1133">Transmembrane helix</keyword>
<comment type="similarity">
    <text evidence="2">Belongs to the ustYa family.</text>
</comment>
<dbReference type="PANTHER" id="PTHR33365">
    <property type="entry name" value="YALI0B05434P"/>
    <property type="match status" value="1"/>
</dbReference>
<keyword evidence="5" id="KW-1185">Reference proteome</keyword>
<dbReference type="GO" id="GO:0043386">
    <property type="term" value="P:mycotoxin biosynthetic process"/>
    <property type="evidence" value="ECO:0007669"/>
    <property type="project" value="InterPro"/>
</dbReference>
<dbReference type="EMBL" id="CAOQHR010000003">
    <property type="protein sequence ID" value="CAI6331416.1"/>
    <property type="molecule type" value="Genomic_DNA"/>
</dbReference>
<evidence type="ECO:0000256" key="1">
    <source>
        <dbReference type="ARBA" id="ARBA00004685"/>
    </source>
</evidence>
<evidence type="ECO:0000256" key="3">
    <source>
        <dbReference type="SAM" id="Phobius"/>
    </source>
</evidence>
<protein>
    <submittedName>
        <fullName evidence="4">Uncharacterized protein</fullName>
    </submittedName>
</protein>
<comment type="caution">
    <text evidence="4">The sequence shown here is derived from an EMBL/GenBank/DDBJ whole genome shotgun (WGS) entry which is preliminary data.</text>
</comment>
<feature type="transmembrane region" description="Helical" evidence="3">
    <location>
        <begin position="43"/>
        <end position="64"/>
    </location>
</feature>
<comment type="pathway">
    <text evidence="1">Mycotoxin biosynthesis.</text>
</comment>